<keyword evidence="9 13" id="KW-0406">Ion transport</keyword>
<keyword evidence="4 13" id="KW-0813">Transport</keyword>
<comment type="function">
    <text evidence="13">Mitochondrial membrane ATP synthase (F(1)F(0) ATP synthase or Complex V) produces ATP from ADP in the presence of a proton gradient across the membrane which is generated by electron transport complexes of the respiratory chain. F-type ATPases consist of two structural domains, F(1) - containing the extramembraneous catalytic core and F(0) - containing the membrane proton channel, linked together by a central stalk and a peripheral stalk. During catalysis, ATP synthesis in the catalytic domain of F(1) is coupled via a rotary mechanism of the central stalk subunits to proton translocation. Part of the complex F(0) domain. Minor subunit located with subunit a in the membrane.</text>
</comment>
<dbReference type="EMBL" id="MT849287">
    <property type="protein sequence ID" value="QNR39908.1"/>
    <property type="molecule type" value="Genomic_DNA"/>
</dbReference>
<evidence type="ECO:0000256" key="7">
    <source>
        <dbReference type="ARBA" id="ARBA00022781"/>
    </source>
</evidence>
<evidence type="ECO:0000256" key="2">
    <source>
        <dbReference type="ARBA" id="ARBA00008892"/>
    </source>
</evidence>
<feature type="transmembrane region" description="Helical" evidence="13">
    <location>
        <begin position="6"/>
        <end position="32"/>
    </location>
</feature>
<evidence type="ECO:0000256" key="3">
    <source>
        <dbReference type="ARBA" id="ARBA00019651"/>
    </source>
</evidence>
<proteinExistence type="inferred from homology"/>
<keyword evidence="12 13" id="KW-0066">ATP synthesis</keyword>
<evidence type="ECO:0000256" key="11">
    <source>
        <dbReference type="ARBA" id="ARBA00023136"/>
    </source>
</evidence>
<evidence type="ECO:0000256" key="9">
    <source>
        <dbReference type="ARBA" id="ARBA00023065"/>
    </source>
</evidence>
<keyword evidence="10 13" id="KW-0496">Mitochondrion</keyword>
<evidence type="ECO:0000256" key="8">
    <source>
        <dbReference type="ARBA" id="ARBA00022989"/>
    </source>
</evidence>
<keyword evidence="5 13" id="KW-0138">CF(0)</keyword>
<keyword evidence="6 13" id="KW-0812">Transmembrane</keyword>
<accession>A0A510GJZ2</accession>
<comment type="similarity">
    <text evidence="2 13">Belongs to the ATPase protein 8 family.</text>
</comment>
<gene>
    <name evidence="14" type="primary">ATP8</name>
</gene>
<dbReference type="PANTHER" id="PTHR36101:SF1">
    <property type="entry name" value="ATP SYNTHASE PROTEIN 8"/>
    <property type="match status" value="1"/>
</dbReference>
<evidence type="ECO:0000256" key="6">
    <source>
        <dbReference type="ARBA" id="ARBA00022692"/>
    </source>
</evidence>
<sequence length="48" mass="5657">MPQLVPFYFLHLLTFGMLALSILVFLMSKYLLPNMLRLLITRTLMTKL</sequence>
<evidence type="ECO:0000256" key="12">
    <source>
        <dbReference type="ARBA" id="ARBA00023310"/>
    </source>
</evidence>
<comment type="subunit">
    <text evidence="13">F-type ATPases have 2 components, CF(1) - the catalytic core - and CF(0) - the membrane proton channel.</text>
</comment>
<dbReference type="GeneID" id="63039936"/>
<dbReference type="GO" id="GO:0005743">
    <property type="term" value="C:mitochondrial inner membrane"/>
    <property type="evidence" value="ECO:0007669"/>
    <property type="project" value="UniProtKB-SubCell"/>
</dbReference>
<dbReference type="AlphaFoldDB" id="A0A510GJZ2"/>
<organism evidence="14">
    <name type="scientific">Candidozyma auris</name>
    <name type="common">Yeast</name>
    <name type="synonym">Candida auris</name>
    <dbReference type="NCBI Taxonomy" id="498019"/>
    <lineage>
        <taxon>Eukaryota</taxon>
        <taxon>Fungi</taxon>
        <taxon>Dikarya</taxon>
        <taxon>Ascomycota</taxon>
        <taxon>Saccharomycotina</taxon>
        <taxon>Pichiomycetes</taxon>
        <taxon>Metschnikowiaceae</taxon>
        <taxon>Candidozyma</taxon>
    </lineage>
</organism>
<keyword evidence="11 13" id="KW-0472">Membrane</keyword>
<dbReference type="PANTHER" id="PTHR36101">
    <property type="entry name" value="ATP SYNTHASE PROTEIN 8"/>
    <property type="match status" value="1"/>
</dbReference>
<evidence type="ECO:0000313" key="14">
    <source>
        <dbReference type="EMBL" id="QNR39908.1"/>
    </source>
</evidence>
<evidence type="ECO:0000256" key="4">
    <source>
        <dbReference type="ARBA" id="ARBA00022448"/>
    </source>
</evidence>
<keyword evidence="8 13" id="KW-1133">Transmembrane helix</keyword>
<protein>
    <recommendedName>
        <fullName evidence="3 13">ATP synthase protein 8</fullName>
    </recommendedName>
</protein>
<dbReference type="GO" id="GO:0045259">
    <property type="term" value="C:proton-transporting ATP synthase complex"/>
    <property type="evidence" value="ECO:0007669"/>
    <property type="project" value="UniProtKB-KW"/>
</dbReference>
<geneLocation type="mitochondrion" evidence="14"/>
<dbReference type="Pfam" id="PF05933">
    <property type="entry name" value="Fun_ATP-synt_8"/>
    <property type="match status" value="1"/>
</dbReference>
<dbReference type="GO" id="GO:0046933">
    <property type="term" value="F:proton-transporting ATP synthase activity, rotational mechanism"/>
    <property type="evidence" value="ECO:0007669"/>
    <property type="project" value="TreeGrafter"/>
</dbReference>
<dbReference type="RefSeq" id="YP_010007696.1">
    <property type="nucleotide sequence ID" value="NC_053321.1"/>
</dbReference>
<comment type="subcellular location">
    <subcellularLocation>
        <location evidence="13">Mitochondrion inner membrane</location>
        <topology evidence="13">Single-pass membrane protein</topology>
    </subcellularLocation>
    <subcellularLocation>
        <location evidence="1">Mitochondrion membrane</location>
        <topology evidence="1">Single-pass membrane protein</topology>
    </subcellularLocation>
</comment>
<dbReference type="InterPro" id="IPR009230">
    <property type="entry name" value="ATP_synth_su8_fun"/>
</dbReference>
<evidence type="ECO:0000256" key="13">
    <source>
        <dbReference type="RuleBase" id="RU368038"/>
    </source>
</evidence>
<evidence type="ECO:0000256" key="5">
    <source>
        <dbReference type="ARBA" id="ARBA00022547"/>
    </source>
</evidence>
<evidence type="ECO:0000256" key="1">
    <source>
        <dbReference type="ARBA" id="ARBA00004304"/>
    </source>
</evidence>
<keyword evidence="7 13" id="KW-0375">Hydrogen ion transport</keyword>
<reference evidence="14" key="1">
    <citation type="submission" date="2020-08" db="EMBL/GenBank/DDBJ databases">
        <title>Mitochondrial genome sequences of the emerging fungal pathogen Candida auris.</title>
        <authorList>
            <person name="Misas E."/>
        </authorList>
    </citation>
    <scope>NUCLEOTIDE SEQUENCE</scope>
    <source>
        <strain evidence="14">B8441</strain>
    </source>
</reference>
<name>A0A510GJZ2_CANAR</name>
<accession>A0A7H0WBH9</accession>
<evidence type="ECO:0000256" key="10">
    <source>
        <dbReference type="ARBA" id="ARBA00023128"/>
    </source>
</evidence>